<comment type="similarity">
    <text evidence="13">Belongs to the methyltransferase superfamily. Trimethylguanosine synthase family.</text>
</comment>
<gene>
    <name evidence="25" type="primary">LOC115889654</name>
</gene>
<dbReference type="SUPFAM" id="SSF53335">
    <property type="entry name" value="S-adenosyl-L-methionine-dependent methyltransferases"/>
    <property type="match status" value="1"/>
</dbReference>
<dbReference type="KEGG" id="soy:115889654"/>
<dbReference type="GO" id="GO:0005730">
    <property type="term" value="C:nucleolus"/>
    <property type="evidence" value="ECO:0007669"/>
    <property type="project" value="UniProtKB-SubCell"/>
</dbReference>
<dbReference type="GO" id="GO:0015030">
    <property type="term" value="C:Cajal body"/>
    <property type="evidence" value="ECO:0007669"/>
    <property type="project" value="UniProtKB-SubCell"/>
</dbReference>
<feature type="region of interest" description="Disordered" evidence="23">
    <location>
        <begin position="113"/>
        <end position="154"/>
    </location>
</feature>
<dbReference type="FunFam" id="3.40.50.150:FF:000066">
    <property type="entry name" value="Trimethylguanosine synthase 1"/>
    <property type="match status" value="1"/>
</dbReference>
<evidence type="ECO:0000256" key="21">
    <source>
        <dbReference type="ARBA" id="ARBA00079339"/>
    </source>
</evidence>
<evidence type="ECO:0000256" key="6">
    <source>
        <dbReference type="ARBA" id="ARBA00022553"/>
    </source>
</evidence>
<keyword evidence="10" id="KW-0805">Transcription regulation</keyword>
<evidence type="ECO:0000256" key="2">
    <source>
        <dbReference type="ARBA" id="ARBA00004496"/>
    </source>
</evidence>
<accession>A0A6J2YQM9</accession>
<feature type="compositionally biased region" description="Basic and acidic residues" evidence="23">
    <location>
        <begin position="114"/>
        <end position="127"/>
    </location>
</feature>
<dbReference type="InterPro" id="IPR019012">
    <property type="entry name" value="RNA_cap_Gua-N2-MeTrfase"/>
</dbReference>
<dbReference type="GeneID" id="115889654"/>
<evidence type="ECO:0000256" key="3">
    <source>
        <dbReference type="ARBA" id="ARBA00004604"/>
    </source>
</evidence>
<evidence type="ECO:0000256" key="20">
    <source>
        <dbReference type="ARBA" id="ARBA00064494"/>
    </source>
</evidence>
<feature type="compositionally biased region" description="Low complexity" evidence="23">
    <location>
        <begin position="318"/>
        <end position="332"/>
    </location>
</feature>
<organism evidence="24 25">
    <name type="scientific">Sitophilus oryzae</name>
    <name type="common">Rice weevil</name>
    <name type="synonym">Curculio oryzae</name>
    <dbReference type="NCBI Taxonomy" id="7048"/>
    <lineage>
        <taxon>Eukaryota</taxon>
        <taxon>Metazoa</taxon>
        <taxon>Ecdysozoa</taxon>
        <taxon>Arthropoda</taxon>
        <taxon>Hexapoda</taxon>
        <taxon>Insecta</taxon>
        <taxon>Pterygota</taxon>
        <taxon>Neoptera</taxon>
        <taxon>Endopterygota</taxon>
        <taxon>Coleoptera</taxon>
        <taxon>Polyphaga</taxon>
        <taxon>Cucujiformia</taxon>
        <taxon>Curculionidae</taxon>
        <taxon>Dryophthorinae</taxon>
        <taxon>Sitophilus</taxon>
    </lineage>
</organism>
<comment type="catalytic activity">
    <reaction evidence="16">
        <text>a 5'-end (N(2),N(7)-dimethyl 5'-triphosphoguanosine)-ribonucleoside in snRNA + S-adenosyl-L-methionine = a 5'-end (N(2),N(2),N(7)-trimethyl 5'-triphosphoguanosine)-ribonucleoside in snRNA + S-adenosyl-L-homocysteine + H(+)</text>
        <dbReference type="Rhea" id="RHEA:78479"/>
        <dbReference type="Rhea" id="RHEA-COMP:19087"/>
        <dbReference type="Rhea" id="RHEA-COMP:19089"/>
        <dbReference type="ChEBI" id="CHEBI:15378"/>
        <dbReference type="ChEBI" id="CHEBI:57856"/>
        <dbReference type="ChEBI" id="CHEBI:59789"/>
        <dbReference type="ChEBI" id="CHEBI:167623"/>
        <dbReference type="ChEBI" id="CHEBI:172880"/>
    </reaction>
    <physiologicalReaction direction="left-to-right" evidence="16">
        <dbReference type="Rhea" id="RHEA:78480"/>
    </physiologicalReaction>
</comment>
<evidence type="ECO:0000256" key="10">
    <source>
        <dbReference type="ARBA" id="ARBA00023015"/>
    </source>
</evidence>
<evidence type="ECO:0000256" key="4">
    <source>
        <dbReference type="ARBA" id="ARBA00018517"/>
    </source>
</evidence>
<dbReference type="OrthoDB" id="194443at2759"/>
<evidence type="ECO:0000256" key="12">
    <source>
        <dbReference type="ARBA" id="ARBA00023242"/>
    </source>
</evidence>
<comment type="catalytic activity">
    <reaction evidence="15">
        <text>a 5'-end (N(7)-methyl 5'-triphosphoguanosine)-ribonucleoside in snoRNA + S-adenosyl-L-methionine = a 5'-end (N(2),N(7)-dimethyl 5'-triphosphoguanosine)-ribonucleoside in snoRNA + S-adenosyl-L-homocysteine + H(+)</text>
        <dbReference type="Rhea" id="RHEA:78475"/>
        <dbReference type="Rhea" id="RHEA-COMP:19086"/>
        <dbReference type="Rhea" id="RHEA-COMP:19088"/>
        <dbReference type="ChEBI" id="CHEBI:15378"/>
        <dbReference type="ChEBI" id="CHEBI:57856"/>
        <dbReference type="ChEBI" id="CHEBI:59789"/>
        <dbReference type="ChEBI" id="CHEBI:156461"/>
        <dbReference type="ChEBI" id="CHEBI:172880"/>
    </reaction>
    <physiologicalReaction direction="left-to-right" evidence="15">
        <dbReference type="Rhea" id="RHEA:78476"/>
    </physiologicalReaction>
</comment>
<reference evidence="25" key="1">
    <citation type="submission" date="2025-08" db="UniProtKB">
        <authorList>
            <consortium name="RefSeq"/>
        </authorList>
    </citation>
    <scope>IDENTIFICATION</scope>
    <source>
        <tissue evidence="25">Gonads</tissue>
    </source>
</reference>
<comment type="subcellular location">
    <subcellularLocation>
        <location evidence="2">Cytoplasm</location>
    </subcellularLocation>
    <subcellularLocation>
        <location evidence="1">Nucleus</location>
        <location evidence="1">Cajal body</location>
    </subcellularLocation>
    <subcellularLocation>
        <location evidence="3">Nucleus</location>
        <location evidence="3">Nucleolus</location>
    </subcellularLocation>
</comment>
<evidence type="ECO:0000256" key="11">
    <source>
        <dbReference type="ARBA" id="ARBA00023163"/>
    </source>
</evidence>
<dbReference type="InParanoid" id="A0A6J2YQM9"/>
<evidence type="ECO:0000313" key="24">
    <source>
        <dbReference type="Proteomes" id="UP000504635"/>
    </source>
</evidence>
<dbReference type="AlphaFoldDB" id="A0A6J2YQM9"/>
<evidence type="ECO:0000256" key="17">
    <source>
        <dbReference type="ARBA" id="ARBA00049075"/>
    </source>
</evidence>
<evidence type="ECO:0000256" key="18">
    <source>
        <dbReference type="ARBA" id="ARBA00049790"/>
    </source>
</evidence>
<evidence type="ECO:0000256" key="22">
    <source>
        <dbReference type="ARBA" id="ARBA00081504"/>
    </source>
</evidence>
<dbReference type="GO" id="GO:0071164">
    <property type="term" value="F:RNA cap trimethylguanosine synthase activity"/>
    <property type="evidence" value="ECO:0007669"/>
    <property type="project" value="TreeGrafter"/>
</dbReference>
<keyword evidence="9" id="KW-0949">S-adenosyl-L-methionine</keyword>
<name>A0A6J2YQM9_SITOR</name>
<feature type="compositionally biased region" description="Basic and acidic residues" evidence="23">
    <location>
        <begin position="145"/>
        <end position="154"/>
    </location>
</feature>
<evidence type="ECO:0000256" key="19">
    <source>
        <dbReference type="ARBA" id="ARBA00057179"/>
    </source>
</evidence>
<comment type="catalytic activity">
    <reaction evidence="14">
        <text>a 5'-end (N(2),N(7)-dimethyl 5'-triphosphoguanosine)-ribonucleoside in snoRNA + S-adenosyl-L-methionine = a 5'-end (N(2),N(2),N(7)-trimethyl 5'-triphosphoguanosine)-ribonucleoside in snoRNA + S-adenosyl-L-homocysteine + H(+)</text>
        <dbReference type="Rhea" id="RHEA:78507"/>
        <dbReference type="Rhea" id="RHEA-COMP:19088"/>
        <dbReference type="Rhea" id="RHEA-COMP:19090"/>
        <dbReference type="ChEBI" id="CHEBI:15378"/>
        <dbReference type="ChEBI" id="CHEBI:57856"/>
        <dbReference type="ChEBI" id="CHEBI:59789"/>
        <dbReference type="ChEBI" id="CHEBI:167623"/>
        <dbReference type="ChEBI" id="CHEBI:172880"/>
    </reaction>
    <physiologicalReaction direction="left-to-right" evidence="14">
        <dbReference type="Rhea" id="RHEA:78508"/>
    </physiologicalReaction>
</comment>
<dbReference type="CTD" id="96764"/>
<keyword evidence="6" id="KW-0597">Phosphoprotein</keyword>
<proteinExistence type="inferred from homology"/>
<keyword evidence="11" id="KW-0804">Transcription</keyword>
<keyword evidence="8" id="KW-0808">Transferase</keyword>
<dbReference type="PANTHER" id="PTHR14741">
    <property type="entry name" value="S-ADENOSYLMETHIONINE-DEPENDENT METHYLTRANSFERASE RELATED"/>
    <property type="match status" value="1"/>
</dbReference>
<evidence type="ECO:0000256" key="5">
    <source>
        <dbReference type="ARBA" id="ARBA00022490"/>
    </source>
</evidence>
<evidence type="ECO:0000256" key="14">
    <source>
        <dbReference type="ARBA" id="ARBA00047418"/>
    </source>
</evidence>
<sequence>MFDIQRDVLAIIKFRKKEDIEETTCIFSRAFIRNKSVQCVLPIEYKEEVTKSSSDGEIELTAETNRNSSVIYNAQSEKYQGVQEDEHVPIHRVEADHENLSCYYSASHTDNLSTDEHDSLRDVKEPSEPTTLLKELHISDSGTDLSEKGRSEDSDTHWQKFWAEHGEKLIWESWITKYSAFINPSYLNYGNTGESPLEDASGSQPESRPDRFSFEKKDLRNLISESVTKSDSEKSARIPILTRFLSTSDDEKISGDVSEGWNPLSPISLDCETEAERLLSSRCGSHTSSKSHRTVDSMTNVTRLTVSSLEFVHSSSSDSISTVSSVPSSDNSEPSEEDYQHQWNELWRDHYEKEYLFHYNQFLAREIEAREDKGSDSETVVTLGDLIEGLKMTEEENQDQDETLAMEAMGLPAAFGSGQKSSKVSRDGEGGATLTKMPSFESGRQKIKAAMNLIMAEFSEGSDEHMTGEVEYRTKHIRHQNKHLKFSKEARHVYFDEDGEPIPPSEGLRHDVSVEEQANDVILSVLSDNSEDDRSDTEVVEKVEEIPAPATQKRKRKKMKKKKVMYPPEVKACQKIKKYWSRRFSLFSRFDEGIKLDEESWYSVTPEKVAKHAAERCSCDVIVDAFCGAGGNSIQFASTCKRVIAIDIDPKKIELARNNAEVYQVADKIDFITGDFFQLADTLKADVVFLSPPWGGPSYLKEPEYDLETMLQPFSFSKLFAAASCISKNIAAFLPRNSNTYTLVHCAGPGGKVEIEQDFINNKQIAITAYYNDLVKE</sequence>
<evidence type="ECO:0000256" key="23">
    <source>
        <dbReference type="SAM" id="MobiDB-lite"/>
    </source>
</evidence>
<feature type="region of interest" description="Disordered" evidence="23">
    <location>
        <begin position="195"/>
        <end position="214"/>
    </location>
</feature>
<evidence type="ECO:0000256" key="1">
    <source>
        <dbReference type="ARBA" id="ARBA00004408"/>
    </source>
</evidence>
<evidence type="ECO:0000256" key="15">
    <source>
        <dbReference type="ARBA" id="ARBA00048740"/>
    </source>
</evidence>
<dbReference type="CDD" id="cd02440">
    <property type="entry name" value="AdoMet_MTases"/>
    <property type="match status" value="1"/>
</dbReference>
<evidence type="ECO:0000313" key="25">
    <source>
        <dbReference type="RefSeq" id="XP_030765571.1"/>
    </source>
</evidence>
<protein>
    <recommendedName>
        <fullName evidence="4">Trimethylguanosine synthase</fullName>
    </recommendedName>
    <alternativeName>
        <fullName evidence="18">Cap-specific guanine-N(2) methyltransferase</fullName>
    </alternativeName>
    <alternativeName>
        <fullName evidence="21">Nuclear receptor coactivator 6-interacting protein</fullName>
    </alternativeName>
    <alternativeName>
        <fullName evidence="22">PRIP-interacting protein with methyltransferase motif</fullName>
    </alternativeName>
</protein>
<feature type="region of interest" description="Disordered" evidence="23">
    <location>
        <begin position="414"/>
        <end position="437"/>
    </location>
</feature>
<dbReference type="Pfam" id="PF09445">
    <property type="entry name" value="Methyltransf_15"/>
    <property type="match status" value="1"/>
</dbReference>
<keyword evidence="5" id="KW-0963">Cytoplasm</keyword>
<evidence type="ECO:0000256" key="16">
    <source>
        <dbReference type="ARBA" id="ARBA00048763"/>
    </source>
</evidence>
<comment type="subunit">
    <text evidence="20">May form homooligomers. Interacts with CREBBP/CBP, EED/WAIT1, EP300/P300, NCOA6/PRIP, PPARBP/PBP and SMN.</text>
</comment>
<evidence type="ECO:0000256" key="8">
    <source>
        <dbReference type="ARBA" id="ARBA00022679"/>
    </source>
</evidence>
<dbReference type="InterPro" id="IPR029063">
    <property type="entry name" value="SAM-dependent_MTases_sf"/>
</dbReference>
<keyword evidence="24" id="KW-1185">Reference proteome</keyword>
<evidence type="ECO:0000256" key="13">
    <source>
        <dbReference type="ARBA" id="ARBA00025783"/>
    </source>
</evidence>
<dbReference type="Proteomes" id="UP000504635">
    <property type="component" value="Unplaced"/>
</dbReference>
<dbReference type="GO" id="GO:0005737">
    <property type="term" value="C:cytoplasm"/>
    <property type="evidence" value="ECO:0007669"/>
    <property type="project" value="UniProtKB-SubCell"/>
</dbReference>
<comment type="catalytic activity">
    <reaction evidence="17">
        <text>a 5'-end (N(7)-methyl 5'-triphosphoguanosine)-ribonucleoside in snRNA + S-adenosyl-L-methionine = a 5'-end (N(2),N(7)-dimethyl 5'-triphosphoguanosine)-ribonucleoside in snRNA + S-adenosyl-L-homocysteine + H(+)</text>
        <dbReference type="Rhea" id="RHEA:78471"/>
        <dbReference type="Rhea" id="RHEA-COMP:19085"/>
        <dbReference type="Rhea" id="RHEA-COMP:19087"/>
        <dbReference type="ChEBI" id="CHEBI:15378"/>
        <dbReference type="ChEBI" id="CHEBI:57856"/>
        <dbReference type="ChEBI" id="CHEBI:59789"/>
        <dbReference type="ChEBI" id="CHEBI:156461"/>
        <dbReference type="ChEBI" id="CHEBI:172880"/>
    </reaction>
    <physiologicalReaction direction="left-to-right" evidence="17">
        <dbReference type="Rhea" id="RHEA:78472"/>
    </physiologicalReaction>
</comment>
<evidence type="ECO:0000256" key="7">
    <source>
        <dbReference type="ARBA" id="ARBA00022603"/>
    </source>
</evidence>
<dbReference type="RefSeq" id="XP_030765571.1">
    <property type="nucleotide sequence ID" value="XM_030909711.1"/>
</dbReference>
<comment type="function">
    <text evidence="19">Catalyzes the 2 serial methylation steps for the conversion of the 7-monomethylguanosine (m(7)G) caps of snRNAs and snoRNAs to a 2,2,7-trimethylguanosine (m(2,2,7)G) cap structure. The enzyme is specific for guanine, and N7 methylation must precede N2 methylation. Hypermethylation of the m7G cap of U snRNAs leads to their concentration in nuclear foci, their colocalization with coilin and the formation of canonical Cajal bodies (CBs). Plays a role in transcriptional regulation.</text>
</comment>
<dbReference type="Gene3D" id="3.40.50.150">
    <property type="entry name" value="Vaccinia Virus protein VP39"/>
    <property type="match status" value="1"/>
</dbReference>
<evidence type="ECO:0000256" key="9">
    <source>
        <dbReference type="ARBA" id="ARBA00022691"/>
    </source>
</evidence>
<keyword evidence="7" id="KW-0489">Methyltransferase</keyword>
<keyword evidence="12" id="KW-0539">Nucleus</keyword>
<feature type="region of interest" description="Disordered" evidence="23">
    <location>
        <begin position="318"/>
        <end position="337"/>
    </location>
</feature>
<dbReference type="PANTHER" id="PTHR14741:SF32">
    <property type="entry name" value="TRIMETHYLGUANOSINE SYNTHASE"/>
    <property type="match status" value="1"/>
</dbReference>